<evidence type="ECO:0000313" key="1">
    <source>
        <dbReference type="EMBL" id="QJA63280.1"/>
    </source>
</evidence>
<reference evidence="1" key="1">
    <citation type="submission" date="2020-03" db="EMBL/GenBank/DDBJ databases">
        <title>The deep terrestrial virosphere.</title>
        <authorList>
            <person name="Holmfeldt K."/>
            <person name="Nilsson E."/>
            <person name="Simone D."/>
            <person name="Lopez-Fernandez M."/>
            <person name="Wu X."/>
            <person name="de Brujin I."/>
            <person name="Lundin D."/>
            <person name="Andersson A."/>
            <person name="Bertilsson S."/>
            <person name="Dopson M."/>
        </authorList>
    </citation>
    <scope>NUCLEOTIDE SEQUENCE</scope>
    <source>
        <strain evidence="2">MM415A01873</strain>
        <strain evidence="1">MM415B00636</strain>
    </source>
</reference>
<organism evidence="1">
    <name type="scientific">viral metagenome</name>
    <dbReference type="NCBI Taxonomy" id="1070528"/>
    <lineage>
        <taxon>unclassified sequences</taxon>
        <taxon>metagenomes</taxon>
        <taxon>organismal metagenomes</taxon>
    </lineage>
</organism>
<evidence type="ECO:0000313" key="2">
    <source>
        <dbReference type="EMBL" id="QJA75085.1"/>
    </source>
</evidence>
<name>A0A6M3J0J2_9ZZZZ</name>
<dbReference type="AlphaFoldDB" id="A0A6M3J0J2"/>
<dbReference type="EMBL" id="MT141494">
    <property type="protein sequence ID" value="QJA63280.1"/>
    <property type="molecule type" value="Genomic_DNA"/>
</dbReference>
<protein>
    <submittedName>
        <fullName evidence="1">Uncharacterized protein</fullName>
    </submittedName>
</protein>
<dbReference type="EMBL" id="MT142139">
    <property type="protein sequence ID" value="QJA75085.1"/>
    <property type="molecule type" value="Genomic_DNA"/>
</dbReference>
<accession>A0A6M3J0J2</accession>
<gene>
    <name evidence="2" type="ORF">MM415A01873_0016</name>
    <name evidence="1" type="ORF">MM415B00636_0013</name>
</gene>
<sequence length="84" mass="9678">MFHFITIPSKVFKSKKLPKAKPTSPYLRKAKEKLRLQGINADGNIQRVAKIICKYKGIKYLPQGQRNKTNCLVIIKEYIATKDD</sequence>
<proteinExistence type="predicted"/>